<dbReference type="RefSeq" id="WP_003643463.1">
    <property type="nucleotide sequence ID" value="NZ_AP018405.1"/>
</dbReference>
<evidence type="ECO:0000313" key="10">
    <source>
        <dbReference type="Proteomes" id="UP000076872"/>
    </source>
</evidence>
<keyword evidence="1" id="KW-0813">Transport</keyword>
<keyword evidence="2" id="KW-0597">Phosphoprotein</keyword>
<dbReference type="PATRIC" id="fig|1590.142.peg.2898"/>
<evidence type="ECO:0000313" key="12">
    <source>
        <dbReference type="Proteomes" id="UP000076989"/>
    </source>
</evidence>
<dbReference type="GO" id="GO:0030295">
    <property type="term" value="F:protein kinase activator activity"/>
    <property type="evidence" value="ECO:0007669"/>
    <property type="project" value="TreeGrafter"/>
</dbReference>
<dbReference type="GO" id="GO:0008982">
    <property type="term" value="F:protein-N(PI)-phosphohistidine-sugar phosphotransferase activity"/>
    <property type="evidence" value="ECO:0007669"/>
    <property type="project" value="InterPro"/>
</dbReference>
<dbReference type="EMBL" id="LUXO01000004">
    <property type="protein sequence ID" value="KZV06311.1"/>
    <property type="molecule type" value="Genomic_DNA"/>
</dbReference>
<comment type="caution">
    <text evidence="8">The sequence shown here is derived from an EMBL/GenBank/DDBJ whole genome shotgun (WGS) entry which is preliminary data.</text>
</comment>
<evidence type="ECO:0000256" key="2">
    <source>
        <dbReference type="ARBA" id="ARBA00022553"/>
    </source>
</evidence>
<name>A0A0G9F6A9_LACPN</name>
<evidence type="ECO:0000259" key="6">
    <source>
        <dbReference type="PROSITE" id="PS51094"/>
    </source>
</evidence>
<dbReference type="SUPFAM" id="SSF55804">
    <property type="entry name" value="Phoshotransferase/anion transport protein"/>
    <property type="match status" value="1"/>
</dbReference>
<protein>
    <submittedName>
        <fullName evidence="8">PTS system fructose-specific IIA component</fullName>
    </submittedName>
</protein>
<dbReference type="Gene3D" id="3.40.930.10">
    <property type="entry name" value="Mannitol-specific EII, Chain A"/>
    <property type="match status" value="1"/>
</dbReference>
<dbReference type="EMBL" id="LUWI01000022">
    <property type="protein sequence ID" value="KZU03476.1"/>
    <property type="molecule type" value="Genomic_DNA"/>
</dbReference>
<evidence type="ECO:0000256" key="1">
    <source>
        <dbReference type="ARBA" id="ARBA00022448"/>
    </source>
</evidence>
<dbReference type="Proteomes" id="UP000076989">
    <property type="component" value="Unassembled WGS sequence"/>
</dbReference>
<dbReference type="InterPro" id="IPR016152">
    <property type="entry name" value="PTrfase/Anion_transptr"/>
</dbReference>
<dbReference type="OMA" id="PNSIEPN"/>
<evidence type="ECO:0000313" key="11">
    <source>
        <dbReference type="Proteomes" id="UP000076882"/>
    </source>
</evidence>
<keyword evidence="3" id="KW-0762">Sugar transport</keyword>
<keyword evidence="5" id="KW-0598">Phosphotransferase system</keyword>
<gene>
    <name evidence="8" type="ORF">Lp19_0247</name>
    <name evidence="9" type="ORF">NAB2_0179</name>
    <name evidence="7" type="ORF">Nizo2260_1716</name>
</gene>
<reference evidence="10 11" key="1">
    <citation type="submission" date="2016-03" db="EMBL/GenBank/DDBJ databases">
        <title>Comparative genomics of 54 Lactobacillus plantarum strains reveals genomic uncoupling from niche constraints.</title>
        <authorList>
            <person name="Martino M.E."/>
        </authorList>
    </citation>
    <scope>NUCLEOTIDE SEQUENCE [LARGE SCALE GENOMIC DNA]</scope>
    <source>
        <strain evidence="8 11">19.1</strain>
        <strain evidence="9 10">NAB2</strain>
        <strain evidence="7 12">Nizo2260</strain>
    </source>
</reference>
<dbReference type="AlphaFoldDB" id="A0A0G9F6A9"/>
<dbReference type="PANTHER" id="PTHR47738:SF1">
    <property type="entry name" value="NITROGEN REGULATORY PROTEIN"/>
    <property type="match status" value="1"/>
</dbReference>
<dbReference type="KEGG" id="lpb:SH83_13515"/>
<dbReference type="Pfam" id="PF00359">
    <property type="entry name" value="PTS_EIIA_2"/>
    <property type="match status" value="1"/>
</dbReference>
<sequence>MTEIFKQKYIFLKEHFRTREDVFSFIAHKAIELGFADNEDAVLKALYQREKEASTGMQDGIAIPHAISEYLRQPAVLFIRSTTSIQDWPTFDDQPVNQVIAMLVPKNSEQAHLQILANFASALVDDRERQALLESQTVQDVYTVLTNSSEKIL</sequence>
<dbReference type="EMBL" id="LUXM01000005">
    <property type="protein sequence ID" value="KZU98363.1"/>
    <property type="molecule type" value="Genomic_DNA"/>
</dbReference>
<evidence type="ECO:0000256" key="3">
    <source>
        <dbReference type="ARBA" id="ARBA00022597"/>
    </source>
</evidence>
<dbReference type="InterPro" id="IPR051541">
    <property type="entry name" value="PTS_SugarTrans_NitroReg"/>
</dbReference>
<keyword evidence="4" id="KW-0808">Transferase</keyword>
<dbReference type="PROSITE" id="PS51094">
    <property type="entry name" value="PTS_EIIA_TYPE_2"/>
    <property type="match status" value="1"/>
</dbReference>
<dbReference type="PANTHER" id="PTHR47738">
    <property type="entry name" value="PTS SYSTEM FRUCTOSE-LIKE EIIA COMPONENT-RELATED"/>
    <property type="match status" value="1"/>
</dbReference>
<dbReference type="CDD" id="cd00211">
    <property type="entry name" value="PTS_IIA_fru"/>
    <property type="match status" value="1"/>
</dbReference>
<dbReference type="InterPro" id="IPR002178">
    <property type="entry name" value="PTS_EIIA_type-2_dom"/>
</dbReference>
<evidence type="ECO:0000313" key="9">
    <source>
        <dbReference type="EMBL" id="KZV06311.1"/>
    </source>
</evidence>
<evidence type="ECO:0000256" key="5">
    <source>
        <dbReference type="ARBA" id="ARBA00022683"/>
    </source>
</evidence>
<evidence type="ECO:0000313" key="8">
    <source>
        <dbReference type="EMBL" id="KZU98363.1"/>
    </source>
</evidence>
<dbReference type="GO" id="GO:0016020">
    <property type="term" value="C:membrane"/>
    <property type="evidence" value="ECO:0007669"/>
    <property type="project" value="InterPro"/>
</dbReference>
<feature type="domain" description="PTS EIIA type-2" evidence="6">
    <location>
        <begin position="3"/>
        <end position="148"/>
    </location>
</feature>
<dbReference type="Proteomes" id="UP000076882">
    <property type="component" value="Unassembled WGS sequence"/>
</dbReference>
<organism evidence="8 11">
    <name type="scientific">Lactiplantibacillus plantarum</name>
    <name type="common">Lactobacillus plantarum</name>
    <dbReference type="NCBI Taxonomy" id="1590"/>
    <lineage>
        <taxon>Bacteria</taxon>
        <taxon>Bacillati</taxon>
        <taxon>Bacillota</taxon>
        <taxon>Bacilli</taxon>
        <taxon>Lactobacillales</taxon>
        <taxon>Lactobacillaceae</taxon>
        <taxon>Lactiplantibacillus</taxon>
    </lineage>
</organism>
<evidence type="ECO:0000313" key="7">
    <source>
        <dbReference type="EMBL" id="KZU03476.1"/>
    </source>
</evidence>
<evidence type="ECO:0000256" key="4">
    <source>
        <dbReference type="ARBA" id="ARBA00022679"/>
    </source>
</evidence>
<dbReference type="InterPro" id="IPR004715">
    <property type="entry name" value="PTS_IIA_fruc"/>
</dbReference>
<accession>A0A0G9F6A9</accession>
<dbReference type="GO" id="GO:0009401">
    <property type="term" value="P:phosphoenolpyruvate-dependent sugar phosphotransferase system"/>
    <property type="evidence" value="ECO:0007669"/>
    <property type="project" value="UniProtKB-KW"/>
</dbReference>
<proteinExistence type="predicted"/>
<dbReference type="Proteomes" id="UP000076872">
    <property type="component" value="Unassembled WGS sequence"/>
</dbReference>
<dbReference type="NCBIfam" id="TIGR00848">
    <property type="entry name" value="fruA"/>
    <property type="match status" value="1"/>
</dbReference>